<feature type="domain" description="DTW" evidence="6">
    <location>
        <begin position="1"/>
        <end position="181"/>
    </location>
</feature>
<evidence type="ECO:0000256" key="3">
    <source>
        <dbReference type="ARBA" id="ARBA00022691"/>
    </source>
</evidence>
<dbReference type="InterPro" id="IPR039262">
    <property type="entry name" value="DTWD2/TAPT"/>
</dbReference>
<comment type="similarity">
    <text evidence="5">Belongs to the TDD superfamily. DTWD2 family.</text>
</comment>
<sequence>MRQYCNRCSYPQKTCVCKHVTKVTLPIEVVIIQHPKEAAHAKNTARLIGLSTAQARIVNAADTEQMAQLKACLQPYASILLYPNDGSEALEAVEKQTRARLQQLFVIDGSWKQAYGIVKQHTWLQSIPAYHFLHAPSTRYRIRHTDIEQGLSTLEASAYAMHCLYGIDTGPFIRLQAAMQDNWLGPSHHQRKTVK</sequence>
<dbReference type="EMBL" id="JAAAWN010000006">
    <property type="protein sequence ID" value="NDV90855.1"/>
    <property type="molecule type" value="Genomic_DNA"/>
</dbReference>
<name>A0A7X5RKW8_9ALTE</name>
<evidence type="ECO:0000256" key="1">
    <source>
        <dbReference type="ARBA" id="ARBA00012386"/>
    </source>
</evidence>
<dbReference type="SMART" id="SM01144">
    <property type="entry name" value="DTW"/>
    <property type="match status" value="1"/>
</dbReference>
<dbReference type="AlphaFoldDB" id="A0A7X5RKW8"/>
<dbReference type="Pfam" id="PF03942">
    <property type="entry name" value="DTW"/>
    <property type="match status" value="1"/>
</dbReference>
<proteinExistence type="inferred from homology"/>
<evidence type="ECO:0000313" key="7">
    <source>
        <dbReference type="EMBL" id="NDV90855.1"/>
    </source>
</evidence>
<dbReference type="Proteomes" id="UP000470213">
    <property type="component" value="Unassembled WGS sequence"/>
</dbReference>
<dbReference type="InterPro" id="IPR005636">
    <property type="entry name" value="DTW"/>
</dbReference>
<comment type="caution">
    <text evidence="7">The sequence shown here is derived from an EMBL/GenBank/DDBJ whole genome shotgun (WGS) entry which is preliminary data.</text>
</comment>
<protein>
    <recommendedName>
        <fullName evidence="1">tRNA-uridine aminocarboxypropyltransferase</fullName>
        <ecNumber evidence="1">2.5.1.25</ecNumber>
    </recommendedName>
</protein>
<organism evidence="7 8">
    <name type="scientific">Alteromonas profundi</name>
    <dbReference type="NCBI Taxonomy" id="2696062"/>
    <lineage>
        <taxon>Bacteria</taxon>
        <taxon>Pseudomonadati</taxon>
        <taxon>Pseudomonadota</taxon>
        <taxon>Gammaproteobacteria</taxon>
        <taxon>Alteromonadales</taxon>
        <taxon>Alteromonadaceae</taxon>
        <taxon>Alteromonas/Salinimonas group</taxon>
        <taxon>Alteromonas</taxon>
    </lineage>
</organism>
<reference evidence="7 8" key="1">
    <citation type="submission" date="2020-01" db="EMBL/GenBank/DDBJ databases">
        <authorList>
            <person name="Chen J."/>
            <person name="Zhu S."/>
            <person name="Yang J."/>
        </authorList>
    </citation>
    <scope>NUCLEOTIDE SEQUENCE [LARGE SCALE GENOMIC DNA]</scope>
    <source>
        <strain evidence="7 8">345S023</strain>
    </source>
</reference>
<keyword evidence="4" id="KW-0819">tRNA processing</keyword>
<evidence type="ECO:0000256" key="2">
    <source>
        <dbReference type="ARBA" id="ARBA00022679"/>
    </source>
</evidence>
<keyword evidence="8" id="KW-1185">Reference proteome</keyword>
<accession>A0A7X5RKW8</accession>
<dbReference type="GO" id="GO:0016432">
    <property type="term" value="F:tRNA-uridine aminocarboxypropyltransferase activity"/>
    <property type="evidence" value="ECO:0007669"/>
    <property type="project" value="UniProtKB-EC"/>
</dbReference>
<evidence type="ECO:0000313" key="8">
    <source>
        <dbReference type="Proteomes" id="UP000470213"/>
    </source>
</evidence>
<gene>
    <name evidence="7" type="ORF">GTH32_06535</name>
</gene>
<dbReference type="GO" id="GO:0008033">
    <property type="term" value="P:tRNA processing"/>
    <property type="evidence" value="ECO:0007669"/>
    <property type="project" value="UniProtKB-KW"/>
</dbReference>
<evidence type="ECO:0000259" key="6">
    <source>
        <dbReference type="SMART" id="SM01144"/>
    </source>
</evidence>
<dbReference type="PANTHER" id="PTHR21392:SF0">
    <property type="entry name" value="TRNA-URIDINE AMINOCARBOXYPROPYLTRANSFERASE 2"/>
    <property type="match status" value="1"/>
</dbReference>
<dbReference type="PANTHER" id="PTHR21392">
    <property type="entry name" value="TRNA-URIDINE AMINOCARBOXYPROPYLTRANSFERASE 2"/>
    <property type="match status" value="1"/>
</dbReference>
<keyword evidence="2" id="KW-0808">Transferase</keyword>
<keyword evidence="3" id="KW-0949">S-adenosyl-L-methionine</keyword>
<evidence type="ECO:0000256" key="5">
    <source>
        <dbReference type="ARBA" id="ARBA00034489"/>
    </source>
</evidence>
<dbReference type="EC" id="2.5.1.25" evidence="1"/>
<evidence type="ECO:0000256" key="4">
    <source>
        <dbReference type="ARBA" id="ARBA00022694"/>
    </source>
</evidence>
<dbReference type="RefSeq" id="WP_163084438.1">
    <property type="nucleotide sequence ID" value="NZ_JAAAWN010000006.1"/>
</dbReference>